<dbReference type="PANTHER" id="PTHR12352:SF3">
    <property type="entry name" value="NIDOGEN-2"/>
    <property type="match status" value="1"/>
</dbReference>
<feature type="disulfide bond" evidence="5">
    <location>
        <begin position="173"/>
        <end position="180"/>
    </location>
</feature>
<gene>
    <name evidence="7" type="ORF">AVEN_53875_1</name>
</gene>
<feature type="disulfide bond" evidence="5">
    <location>
        <begin position="121"/>
        <end position="141"/>
    </location>
</feature>
<evidence type="ECO:0000256" key="5">
    <source>
        <dbReference type="PROSITE-ProRule" id="PRU00500"/>
    </source>
</evidence>
<evidence type="ECO:0000313" key="7">
    <source>
        <dbReference type="EMBL" id="GBO05853.1"/>
    </source>
</evidence>
<dbReference type="AlphaFoldDB" id="A0A4Y2U052"/>
<dbReference type="CDD" id="cd00191">
    <property type="entry name" value="TY"/>
    <property type="match status" value="1"/>
</dbReference>
<evidence type="ECO:0000256" key="2">
    <source>
        <dbReference type="ARBA" id="ARBA00022525"/>
    </source>
</evidence>
<dbReference type="SUPFAM" id="SSF57610">
    <property type="entry name" value="Thyroglobulin type-1 domain"/>
    <property type="match status" value="2"/>
</dbReference>
<keyword evidence="2" id="KW-0964">Secreted</keyword>
<dbReference type="PANTHER" id="PTHR12352">
    <property type="entry name" value="SECRETED MODULAR CALCIUM-BINDING PROTEIN"/>
    <property type="match status" value="1"/>
</dbReference>
<reference evidence="7 8" key="1">
    <citation type="journal article" date="2019" name="Sci. Rep.">
        <title>Orb-weaving spider Araneus ventricosus genome elucidates the spidroin gene catalogue.</title>
        <authorList>
            <person name="Kono N."/>
            <person name="Nakamura H."/>
            <person name="Ohtoshi R."/>
            <person name="Moran D.A.P."/>
            <person name="Shinohara A."/>
            <person name="Yoshida Y."/>
            <person name="Fujiwara M."/>
            <person name="Mori M."/>
            <person name="Tomita M."/>
            <person name="Arakawa K."/>
        </authorList>
    </citation>
    <scope>NUCLEOTIDE SEQUENCE [LARGE SCALE GENOMIC DNA]</scope>
</reference>
<dbReference type="PROSITE" id="PS51162">
    <property type="entry name" value="THYROGLOBULIN_1_2"/>
    <property type="match status" value="2"/>
</dbReference>
<feature type="domain" description="Thyroglobulin type-1" evidence="6">
    <location>
        <begin position="162"/>
        <end position="200"/>
    </location>
</feature>
<comment type="caution">
    <text evidence="5">Lacks conserved residue(s) required for the propagation of feature annotation.</text>
</comment>
<organism evidence="7 8">
    <name type="scientific">Araneus ventricosus</name>
    <name type="common">Orbweaver spider</name>
    <name type="synonym">Epeira ventricosa</name>
    <dbReference type="NCBI Taxonomy" id="182803"/>
    <lineage>
        <taxon>Eukaryota</taxon>
        <taxon>Metazoa</taxon>
        <taxon>Ecdysozoa</taxon>
        <taxon>Arthropoda</taxon>
        <taxon>Chelicerata</taxon>
        <taxon>Arachnida</taxon>
        <taxon>Araneae</taxon>
        <taxon>Araneomorphae</taxon>
        <taxon>Entelegynae</taxon>
        <taxon>Araneoidea</taxon>
        <taxon>Araneidae</taxon>
        <taxon>Araneus</taxon>
    </lineage>
</organism>
<dbReference type="SMART" id="SM00211">
    <property type="entry name" value="TY"/>
    <property type="match status" value="2"/>
</dbReference>
<sequence length="217" mass="24306">MVCCRSWNRRAPGSKPDSTEDPSCIGQPHAKSYVGVKRPPAGVVRKPGERSARSGAVLLCLSSVVLCEYRYPGYPGADCPTARKEMLKSPPGRWMIPKCNEDGSFQEWQCFDNPGPDDCMCVYRDGTLLSLPRRGENKETCICHVLSFEEFLINKEDRFMVCDSHGYFYPLQCSLETRKCWCVTKYGTVVAPPSSDRKSCDDFAHLLKETVAEVSAQ</sequence>
<keyword evidence="8" id="KW-1185">Reference proteome</keyword>
<feature type="domain" description="Thyroglobulin type-1" evidence="6">
    <location>
        <begin position="76"/>
        <end position="141"/>
    </location>
</feature>
<dbReference type="Pfam" id="PF00086">
    <property type="entry name" value="Thyroglobulin_1"/>
    <property type="match status" value="2"/>
</dbReference>
<dbReference type="Gene3D" id="4.10.800.10">
    <property type="entry name" value="Thyroglobulin type-1"/>
    <property type="match status" value="2"/>
</dbReference>
<evidence type="ECO:0000259" key="6">
    <source>
        <dbReference type="PROSITE" id="PS51162"/>
    </source>
</evidence>
<proteinExistence type="predicted"/>
<dbReference type="GO" id="GO:0005615">
    <property type="term" value="C:extracellular space"/>
    <property type="evidence" value="ECO:0007669"/>
    <property type="project" value="TreeGrafter"/>
</dbReference>
<name>A0A4Y2U052_ARAVE</name>
<dbReference type="EMBL" id="BGPR01032342">
    <property type="protein sequence ID" value="GBO05853.1"/>
    <property type="molecule type" value="Genomic_DNA"/>
</dbReference>
<keyword evidence="3" id="KW-0677">Repeat</keyword>
<evidence type="ECO:0000313" key="8">
    <source>
        <dbReference type="Proteomes" id="UP000499080"/>
    </source>
</evidence>
<dbReference type="OrthoDB" id="406800at2759"/>
<evidence type="ECO:0000256" key="1">
    <source>
        <dbReference type="ARBA" id="ARBA00004613"/>
    </source>
</evidence>
<dbReference type="InterPro" id="IPR051950">
    <property type="entry name" value="Dev_reg/Prot_inhib"/>
</dbReference>
<evidence type="ECO:0000256" key="3">
    <source>
        <dbReference type="ARBA" id="ARBA00022737"/>
    </source>
</evidence>
<protein>
    <recommendedName>
        <fullName evidence="6">Thyroglobulin type-1 domain-containing protein</fullName>
    </recommendedName>
</protein>
<comment type="caution">
    <text evidence="7">The sequence shown here is derived from an EMBL/GenBank/DDBJ whole genome shotgun (WGS) entry which is preliminary data.</text>
</comment>
<keyword evidence="4 5" id="KW-1015">Disulfide bond</keyword>
<dbReference type="InterPro" id="IPR036857">
    <property type="entry name" value="Thyroglobulin_1_sf"/>
</dbReference>
<evidence type="ECO:0000256" key="4">
    <source>
        <dbReference type="ARBA" id="ARBA00023157"/>
    </source>
</evidence>
<dbReference type="Proteomes" id="UP000499080">
    <property type="component" value="Unassembled WGS sequence"/>
</dbReference>
<dbReference type="InterPro" id="IPR000716">
    <property type="entry name" value="Thyroglobulin_1"/>
</dbReference>
<accession>A0A4Y2U052</accession>
<comment type="subcellular location">
    <subcellularLocation>
        <location evidence="1">Secreted</location>
    </subcellularLocation>
</comment>